<accession>A0A6M3MCL0</accession>
<proteinExistence type="predicted"/>
<evidence type="ECO:0000313" key="2">
    <source>
        <dbReference type="EMBL" id="QJB02502.1"/>
    </source>
</evidence>
<protein>
    <submittedName>
        <fullName evidence="2">Uncharacterized protein</fullName>
    </submittedName>
</protein>
<dbReference type="EMBL" id="MT143617">
    <property type="protein sequence ID" value="QJA98916.1"/>
    <property type="molecule type" value="Genomic_DNA"/>
</dbReference>
<name>A0A6M3MCL0_9ZZZZ</name>
<evidence type="ECO:0000313" key="1">
    <source>
        <dbReference type="EMBL" id="QJA98916.1"/>
    </source>
</evidence>
<sequence length="85" mass="9494">MPKIEVMYAYISQEGDSDDEGLTACLMPAKVMGFQSEQWMPMVGADEARMMSLKQIAQEMANTTGQKITLVKFSNKTVLETIEPE</sequence>
<organism evidence="2">
    <name type="scientific">viral metagenome</name>
    <dbReference type="NCBI Taxonomy" id="1070528"/>
    <lineage>
        <taxon>unclassified sequences</taxon>
        <taxon>metagenomes</taxon>
        <taxon>organismal metagenomes</taxon>
    </lineage>
</organism>
<reference evidence="2" key="1">
    <citation type="submission" date="2020-03" db="EMBL/GenBank/DDBJ databases">
        <title>The deep terrestrial virosphere.</title>
        <authorList>
            <person name="Holmfeldt K."/>
            <person name="Nilsson E."/>
            <person name="Simone D."/>
            <person name="Lopez-Fernandez M."/>
            <person name="Wu X."/>
            <person name="de Brujin I."/>
            <person name="Lundin D."/>
            <person name="Andersson A."/>
            <person name="Bertilsson S."/>
            <person name="Dopson M."/>
        </authorList>
    </citation>
    <scope>NUCLEOTIDE SEQUENCE</scope>
    <source>
        <strain evidence="1">MM171A01444</strain>
        <strain evidence="2">MM171B01226</strain>
    </source>
</reference>
<gene>
    <name evidence="1" type="ORF">MM171A01444_0006</name>
    <name evidence="2" type="ORF">MM171B01226_0010</name>
</gene>
<dbReference type="EMBL" id="MT143788">
    <property type="protein sequence ID" value="QJB02502.1"/>
    <property type="molecule type" value="Genomic_DNA"/>
</dbReference>
<dbReference type="AlphaFoldDB" id="A0A6M3MCL0"/>